<keyword evidence="3" id="KW-1185">Reference proteome</keyword>
<sequence length="63" mass="6741">MSANADVKLKLIIMATVGILVLSTIVALLTRHDHHLFTRFTTGLLAVIAAMIFILISAVNLPG</sequence>
<proteinExistence type="predicted"/>
<evidence type="ECO:0000256" key="1">
    <source>
        <dbReference type="SAM" id="Phobius"/>
    </source>
</evidence>
<comment type="caution">
    <text evidence="2">The sequence shown here is derived from an EMBL/GenBank/DDBJ whole genome shotgun (WGS) entry which is preliminary data.</text>
</comment>
<dbReference type="Proteomes" id="UP000245080">
    <property type="component" value="Unassembled WGS sequence"/>
</dbReference>
<keyword evidence="1" id="KW-0812">Transmembrane</keyword>
<dbReference type="RefSeq" id="WP_109250508.1">
    <property type="nucleotide sequence ID" value="NZ_QCXQ01000002.1"/>
</dbReference>
<evidence type="ECO:0000313" key="3">
    <source>
        <dbReference type="Proteomes" id="UP000245080"/>
    </source>
</evidence>
<feature type="transmembrane region" description="Helical" evidence="1">
    <location>
        <begin position="42"/>
        <end position="61"/>
    </location>
</feature>
<feature type="transmembrane region" description="Helical" evidence="1">
    <location>
        <begin position="12"/>
        <end position="30"/>
    </location>
</feature>
<protein>
    <submittedName>
        <fullName evidence="2">Uncharacterized protein</fullName>
    </submittedName>
</protein>
<accession>A0A2V1N0M1</accession>
<dbReference type="EMBL" id="QCXQ01000002">
    <property type="protein sequence ID" value="PWG00563.1"/>
    <property type="molecule type" value="Genomic_DNA"/>
</dbReference>
<evidence type="ECO:0000313" key="2">
    <source>
        <dbReference type="EMBL" id="PWG00563.1"/>
    </source>
</evidence>
<dbReference type="AlphaFoldDB" id="A0A2V1N0M1"/>
<reference evidence="2 3" key="1">
    <citation type="journal article" date="2018" name="Int. J. Syst. Evol. Microbiol.">
        <title>Lactobacillus bambusae sp. nov., isolated from a traditional fermented Ma-bamboo shoots of Taiwan.</title>
        <authorList>
            <person name="Wang L.-T."/>
        </authorList>
    </citation>
    <scope>NUCLEOTIDE SEQUENCE [LARGE SCALE GENOMIC DNA]</scope>
    <source>
        <strain evidence="2 3">BS-W1</strain>
    </source>
</reference>
<name>A0A2V1N0M1_9LACO</name>
<keyword evidence="1" id="KW-1133">Transmembrane helix</keyword>
<organism evidence="2 3">
    <name type="scientific">Levilactobacillus bambusae</name>
    <dbReference type="NCBI Taxonomy" id="2024736"/>
    <lineage>
        <taxon>Bacteria</taxon>
        <taxon>Bacillati</taxon>
        <taxon>Bacillota</taxon>
        <taxon>Bacilli</taxon>
        <taxon>Lactobacillales</taxon>
        <taxon>Lactobacillaceae</taxon>
        <taxon>Levilactobacillus</taxon>
    </lineage>
</organism>
<gene>
    <name evidence="2" type="ORF">DCM90_06475</name>
</gene>
<keyword evidence="1" id="KW-0472">Membrane</keyword>